<organism evidence="2 3">
    <name type="scientific">Pelobates cultripes</name>
    <name type="common">Western spadefoot toad</name>
    <dbReference type="NCBI Taxonomy" id="61616"/>
    <lineage>
        <taxon>Eukaryota</taxon>
        <taxon>Metazoa</taxon>
        <taxon>Chordata</taxon>
        <taxon>Craniata</taxon>
        <taxon>Vertebrata</taxon>
        <taxon>Euteleostomi</taxon>
        <taxon>Amphibia</taxon>
        <taxon>Batrachia</taxon>
        <taxon>Anura</taxon>
        <taxon>Pelobatoidea</taxon>
        <taxon>Pelobatidae</taxon>
        <taxon>Pelobates</taxon>
    </lineage>
</organism>
<dbReference type="EMBL" id="OW240913">
    <property type="protein sequence ID" value="CAH2250793.1"/>
    <property type="molecule type" value="Genomic_DNA"/>
</dbReference>
<feature type="region of interest" description="Disordered" evidence="1">
    <location>
        <begin position="18"/>
        <end position="88"/>
    </location>
</feature>
<proteinExistence type="predicted"/>
<evidence type="ECO:0000313" key="2">
    <source>
        <dbReference type="EMBL" id="CAH2250793.1"/>
    </source>
</evidence>
<accession>A0AAD1VTV3</accession>
<name>A0AAD1VTV3_PELCU</name>
<gene>
    <name evidence="2" type="ORF">PECUL_23A061964</name>
</gene>
<dbReference type="AlphaFoldDB" id="A0AAD1VTV3"/>
<keyword evidence="3" id="KW-1185">Reference proteome</keyword>
<feature type="compositionally biased region" description="Polar residues" evidence="1">
    <location>
        <begin position="23"/>
        <end position="38"/>
    </location>
</feature>
<dbReference type="Proteomes" id="UP001295444">
    <property type="component" value="Chromosome 02"/>
</dbReference>
<evidence type="ECO:0000256" key="1">
    <source>
        <dbReference type="SAM" id="MobiDB-lite"/>
    </source>
</evidence>
<feature type="compositionally biased region" description="Polar residues" evidence="1">
    <location>
        <begin position="60"/>
        <end position="70"/>
    </location>
</feature>
<reference evidence="2" key="1">
    <citation type="submission" date="2022-03" db="EMBL/GenBank/DDBJ databases">
        <authorList>
            <person name="Alioto T."/>
            <person name="Alioto T."/>
            <person name="Gomez Garrido J."/>
        </authorList>
    </citation>
    <scope>NUCLEOTIDE SEQUENCE</scope>
</reference>
<sequence>MEKDVSYNQLKSATFIRHPALQTGYQTPPYDTQQTNMGDNKKDMPPSVSTILCASEERQPSLSQDPQDSGSESDESEATESLQTPLAKLDFRQMLREAIEGIKTHTAACSLKSGS</sequence>
<protein>
    <submittedName>
        <fullName evidence="2">Uncharacterized protein</fullName>
    </submittedName>
</protein>
<evidence type="ECO:0000313" key="3">
    <source>
        <dbReference type="Proteomes" id="UP001295444"/>
    </source>
</evidence>